<dbReference type="Proteomes" id="UP000008281">
    <property type="component" value="Unassembled WGS sequence"/>
</dbReference>
<dbReference type="EMBL" id="DS268554">
    <property type="protein sequence ID" value="EFO89323.1"/>
    <property type="molecule type" value="Genomic_DNA"/>
</dbReference>
<dbReference type="HOGENOM" id="CLU_666053_0_0_1"/>
<protein>
    <submittedName>
        <fullName evidence="1">Uncharacterized protein</fullName>
    </submittedName>
</protein>
<reference evidence="1" key="1">
    <citation type="submission" date="2007-07" db="EMBL/GenBank/DDBJ databases">
        <title>PCAP assembly of the Caenorhabditis remanei genome.</title>
        <authorList>
            <consortium name="The Caenorhabditis remanei Sequencing Consortium"/>
            <person name="Wilson R.K."/>
        </authorList>
    </citation>
    <scope>NUCLEOTIDE SEQUENCE [LARGE SCALE GENOMIC DNA]</scope>
    <source>
        <strain evidence="1">PB4641</strain>
    </source>
</reference>
<keyword evidence="2" id="KW-1185">Reference proteome</keyword>
<organism evidence="2">
    <name type="scientific">Caenorhabditis remanei</name>
    <name type="common">Caenorhabditis vulgaris</name>
    <dbReference type="NCBI Taxonomy" id="31234"/>
    <lineage>
        <taxon>Eukaryota</taxon>
        <taxon>Metazoa</taxon>
        <taxon>Ecdysozoa</taxon>
        <taxon>Nematoda</taxon>
        <taxon>Chromadorea</taxon>
        <taxon>Rhabditida</taxon>
        <taxon>Rhabditina</taxon>
        <taxon>Rhabditomorpha</taxon>
        <taxon>Rhabditoidea</taxon>
        <taxon>Rhabditidae</taxon>
        <taxon>Peloderinae</taxon>
        <taxon>Caenorhabditis</taxon>
    </lineage>
</organism>
<proteinExistence type="predicted"/>
<gene>
    <name evidence="1" type="ORF">CRE_15649</name>
</gene>
<name>E3N848_CAERE</name>
<sequence>MSRLFTSSETTPTIENGLSSRTTHVPSQSFPGTGRTTNEGFEVVSLFEIFISFVDFLLEFRPDLGHYWNELKAFINSFLDSAPGAVVGTSSNTQTFDETLLELEEMRKKIELEDEKNRKELAKKTAEKRAKSEQLMRELQAMSTQNQEELERRRMESQRVLEELREKSKMDQFYKDETATLETARLIALGKLELDKLEKSRQESHALYQEKISNMDHAYQTKQLNFDTEEEKRRQELFEQEEKVEKQRKEVENKLEEDLKILREKGEFRKQEMEEQVYQIKKVLQMKFCNEIMEKNWTDRLNKLRNSFKEVETAYKIDPSSFLSAISNQKSVMIAEKMEMRRMYEETGKTFLLDIEESVKGIIEEAERLIYLLENEPSNTKRIEGCYRALSSATLGIPTMAELKQRYREDNDF</sequence>
<dbReference type="AlphaFoldDB" id="E3N848"/>
<dbReference type="CTD" id="9807928"/>
<dbReference type="RefSeq" id="XP_003095409.2">
    <property type="nucleotide sequence ID" value="XM_003095361.2"/>
</dbReference>
<evidence type="ECO:0000313" key="2">
    <source>
        <dbReference type="Proteomes" id="UP000008281"/>
    </source>
</evidence>
<accession>E3N848</accession>
<dbReference type="GeneID" id="9807928"/>
<dbReference type="OrthoDB" id="10569760at2759"/>
<evidence type="ECO:0000313" key="1">
    <source>
        <dbReference type="EMBL" id="EFO89323.1"/>
    </source>
</evidence>
<dbReference type="eggNOG" id="ENOG502THKH">
    <property type="taxonomic scope" value="Eukaryota"/>
</dbReference>
<dbReference type="KEGG" id="crq:GCK72_021696"/>